<accession>A0A8T0HS52</accession>
<sequence>MIKNTILLKEVCSTQEFQTTKTPEKSTLISRKSLKWWLMILHVIHVSFDRKSHPHSQRRKRWRRMCEELIYHFMSLYWKMTYGSS</sequence>
<evidence type="ECO:0000313" key="1">
    <source>
        <dbReference type="EMBL" id="KAG0573830.1"/>
    </source>
</evidence>
<protein>
    <submittedName>
        <fullName evidence="1">Uncharacterized protein</fullName>
    </submittedName>
</protein>
<evidence type="ECO:0000313" key="2">
    <source>
        <dbReference type="Proteomes" id="UP000822688"/>
    </source>
</evidence>
<organism evidence="1 2">
    <name type="scientific">Ceratodon purpureus</name>
    <name type="common">Fire moss</name>
    <name type="synonym">Dicranum purpureum</name>
    <dbReference type="NCBI Taxonomy" id="3225"/>
    <lineage>
        <taxon>Eukaryota</taxon>
        <taxon>Viridiplantae</taxon>
        <taxon>Streptophyta</taxon>
        <taxon>Embryophyta</taxon>
        <taxon>Bryophyta</taxon>
        <taxon>Bryophytina</taxon>
        <taxon>Bryopsida</taxon>
        <taxon>Dicranidae</taxon>
        <taxon>Pseudoditrichales</taxon>
        <taxon>Ditrichaceae</taxon>
        <taxon>Ceratodon</taxon>
    </lineage>
</organism>
<name>A0A8T0HS52_CERPU</name>
<proteinExistence type="predicted"/>
<dbReference type="EMBL" id="CM026426">
    <property type="protein sequence ID" value="KAG0573830.1"/>
    <property type="molecule type" value="Genomic_DNA"/>
</dbReference>
<keyword evidence="2" id="KW-1185">Reference proteome</keyword>
<reference evidence="1" key="1">
    <citation type="submission" date="2020-06" db="EMBL/GenBank/DDBJ databases">
        <title>WGS assembly of Ceratodon purpureus strain R40.</title>
        <authorList>
            <person name="Carey S.B."/>
            <person name="Jenkins J."/>
            <person name="Shu S."/>
            <person name="Lovell J.T."/>
            <person name="Sreedasyam A."/>
            <person name="Maumus F."/>
            <person name="Tiley G.P."/>
            <person name="Fernandez-Pozo N."/>
            <person name="Barry K."/>
            <person name="Chen C."/>
            <person name="Wang M."/>
            <person name="Lipzen A."/>
            <person name="Daum C."/>
            <person name="Saski C.A."/>
            <person name="Payton A.C."/>
            <person name="Mcbreen J.C."/>
            <person name="Conrad R.E."/>
            <person name="Kollar L.M."/>
            <person name="Olsson S."/>
            <person name="Huttunen S."/>
            <person name="Landis J.B."/>
            <person name="Wickett N.J."/>
            <person name="Johnson M.G."/>
            <person name="Rensing S.A."/>
            <person name="Grimwood J."/>
            <person name="Schmutz J."/>
            <person name="Mcdaniel S.F."/>
        </authorList>
    </citation>
    <scope>NUCLEOTIDE SEQUENCE</scope>
    <source>
        <strain evidence="1">R40</strain>
    </source>
</reference>
<dbReference type="Proteomes" id="UP000822688">
    <property type="component" value="Chromosome V"/>
</dbReference>
<dbReference type="AlphaFoldDB" id="A0A8T0HS52"/>
<comment type="caution">
    <text evidence="1">The sequence shown here is derived from an EMBL/GenBank/DDBJ whole genome shotgun (WGS) entry which is preliminary data.</text>
</comment>
<gene>
    <name evidence="1" type="ORF">KC19_VG213100</name>
</gene>